<dbReference type="EMBL" id="GBRH01228388">
    <property type="protein sequence ID" value="JAD69507.1"/>
    <property type="molecule type" value="Transcribed_RNA"/>
</dbReference>
<organism evidence="1">
    <name type="scientific">Arundo donax</name>
    <name type="common">Giant reed</name>
    <name type="synonym">Donax arundinaceus</name>
    <dbReference type="NCBI Taxonomy" id="35708"/>
    <lineage>
        <taxon>Eukaryota</taxon>
        <taxon>Viridiplantae</taxon>
        <taxon>Streptophyta</taxon>
        <taxon>Embryophyta</taxon>
        <taxon>Tracheophyta</taxon>
        <taxon>Spermatophyta</taxon>
        <taxon>Magnoliopsida</taxon>
        <taxon>Liliopsida</taxon>
        <taxon>Poales</taxon>
        <taxon>Poaceae</taxon>
        <taxon>PACMAD clade</taxon>
        <taxon>Arundinoideae</taxon>
        <taxon>Arundineae</taxon>
        <taxon>Arundo</taxon>
    </lineage>
</organism>
<protein>
    <submittedName>
        <fullName evidence="1">Uncharacterized protein</fullName>
    </submittedName>
</protein>
<accession>A0A0A9CDD6</accession>
<proteinExistence type="predicted"/>
<reference evidence="1" key="1">
    <citation type="submission" date="2014-09" db="EMBL/GenBank/DDBJ databases">
        <authorList>
            <person name="Magalhaes I.L.F."/>
            <person name="Oliveira U."/>
            <person name="Santos F.R."/>
            <person name="Vidigal T.H.D.A."/>
            <person name="Brescovit A.D."/>
            <person name="Santos A.J."/>
        </authorList>
    </citation>
    <scope>NUCLEOTIDE SEQUENCE</scope>
    <source>
        <tissue evidence="1">Shoot tissue taken approximately 20 cm above the soil surface</tissue>
    </source>
</reference>
<dbReference type="AlphaFoldDB" id="A0A0A9CDD6"/>
<name>A0A0A9CDD6_ARUDO</name>
<evidence type="ECO:0000313" key="1">
    <source>
        <dbReference type="EMBL" id="JAD69507.1"/>
    </source>
</evidence>
<sequence>MYRCVGFPVAASSYSYITMYRLCAESSSATPTYSGSLAGTLEWSSHTFAGSTTNFITLPLRWLGASPSGYGYGAVLTSSASEVVDSAKLTTTSNVSATATRRWVTATGRGR</sequence>
<reference evidence="1" key="2">
    <citation type="journal article" date="2015" name="Data Brief">
        <title>Shoot transcriptome of the giant reed, Arundo donax.</title>
        <authorList>
            <person name="Barrero R.A."/>
            <person name="Guerrero F.D."/>
            <person name="Moolhuijzen P."/>
            <person name="Goolsby J.A."/>
            <person name="Tidwell J."/>
            <person name="Bellgard S.E."/>
            <person name="Bellgard M.I."/>
        </authorList>
    </citation>
    <scope>NUCLEOTIDE SEQUENCE</scope>
    <source>
        <tissue evidence="1">Shoot tissue taken approximately 20 cm above the soil surface</tissue>
    </source>
</reference>